<keyword evidence="6" id="KW-0832">Ubl conjugation</keyword>
<dbReference type="GO" id="GO:0005664">
    <property type="term" value="C:nuclear origin of replication recognition complex"/>
    <property type="evidence" value="ECO:0007669"/>
    <property type="project" value="InterPro"/>
</dbReference>
<dbReference type="CTD" id="23594"/>
<evidence type="ECO:0000259" key="12">
    <source>
        <dbReference type="Pfam" id="PF05460"/>
    </source>
</evidence>
<dbReference type="RefSeq" id="XP_030917167.1">
    <property type="nucleotide sequence ID" value="XM_031061307.1"/>
</dbReference>
<evidence type="ECO:0000256" key="10">
    <source>
        <dbReference type="ARBA" id="ARBA00069654"/>
    </source>
</evidence>
<feature type="compositionally biased region" description="Low complexity" evidence="11">
    <location>
        <begin position="81"/>
        <end position="90"/>
    </location>
</feature>
<dbReference type="CDD" id="cd11583">
    <property type="entry name" value="Orc6_mid"/>
    <property type="match status" value="1"/>
</dbReference>
<feature type="compositionally biased region" description="Polar residues" evidence="11">
    <location>
        <begin position="359"/>
        <end position="368"/>
    </location>
</feature>
<dbReference type="Proteomes" id="UP000504602">
    <property type="component" value="Unplaced"/>
</dbReference>
<dbReference type="AlphaFoldDB" id="A0A8N5HUV6"/>
<dbReference type="Pfam" id="PF21913">
    <property type="entry name" value="ORC6_2nd"/>
    <property type="match status" value="1"/>
</dbReference>
<sequence length="368" mass="40482">MDFLFRLEPPPAHVKTTPSCPTAEYLGEGAEPHLAASLPNKHQHLRQRALRSCAHQRTTTSSAGKERNFTREAYDSGPGGSRAQAARRTSTAHPGYGTLARVLRDIVPRRGGSDEGFVFWVFCRKAEEYLRLSQVKCTGLMAQMTATSSAVMCLDLAAGFMKQPVDKSYCVKLSGLNKTTYQSSMKSLECLLGVNQSLGMRDLAVQFCCSEAVTMASEILQRYECSLSEAQRADLDFSKPLFVTAALCTACRCLKLKVDKTKMVATSGVKKAIFDRLCNQMEKISQQLSKAVPLAAETPESLQSTLEQCEQEDGSEEDEELPSKQPKTETNQDYEEWKKKILENAAKAQETRSCDSVMPPSNGTAACS</sequence>
<evidence type="ECO:0000259" key="13">
    <source>
        <dbReference type="Pfam" id="PF21913"/>
    </source>
</evidence>
<organism evidence="14 15">
    <name type="scientific">Geospiza fortis</name>
    <name type="common">Medium ground-finch</name>
    <dbReference type="NCBI Taxonomy" id="48883"/>
    <lineage>
        <taxon>Eukaryota</taxon>
        <taxon>Metazoa</taxon>
        <taxon>Chordata</taxon>
        <taxon>Craniata</taxon>
        <taxon>Vertebrata</taxon>
        <taxon>Euteleostomi</taxon>
        <taxon>Archelosauria</taxon>
        <taxon>Archosauria</taxon>
        <taxon>Dinosauria</taxon>
        <taxon>Saurischia</taxon>
        <taxon>Theropoda</taxon>
        <taxon>Coelurosauria</taxon>
        <taxon>Aves</taxon>
        <taxon>Neognathae</taxon>
        <taxon>Neoaves</taxon>
        <taxon>Telluraves</taxon>
        <taxon>Australaves</taxon>
        <taxon>Passeriformes</taxon>
        <taxon>Thraupidae</taxon>
        <taxon>Geospiza</taxon>
    </lineage>
</organism>
<keyword evidence="7" id="KW-0238">DNA-binding</keyword>
<dbReference type="PANTHER" id="PTHR13394">
    <property type="entry name" value="ORIGIN RECOGNITION COMPLEX SUBUNIT 6"/>
    <property type="match status" value="1"/>
</dbReference>
<dbReference type="GO" id="GO:0003677">
    <property type="term" value="F:DNA binding"/>
    <property type="evidence" value="ECO:0007669"/>
    <property type="project" value="UniProtKB-KW"/>
</dbReference>
<comment type="similarity">
    <text evidence="2">Belongs to the ORC6 family.</text>
</comment>
<feature type="compositionally biased region" description="Acidic residues" evidence="11">
    <location>
        <begin position="309"/>
        <end position="320"/>
    </location>
</feature>
<comment type="subcellular location">
    <subcellularLocation>
        <location evidence="1">Nucleus</location>
    </subcellularLocation>
</comment>
<feature type="region of interest" description="Disordered" evidence="11">
    <location>
        <begin position="302"/>
        <end position="368"/>
    </location>
</feature>
<evidence type="ECO:0000313" key="14">
    <source>
        <dbReference type="Proteomes" id="UP000504602"/>
    </source>
</evidence>
<evidence type="ECO:0000256" key="6">
    <source>
        <dbReference type="ARBA" id="ARBA00022843"/>
    </source>
</evidence>
<comment type="subunit">
    <text evidence="9">Component of ORC, a complex composed of at least 6 subunits: ORC1, ORC2, ORC3, ORC4, ORC5 and ORC6. ORC is regulated in a cell-cycle dependent manner. It is sequentially assembled at the exit from anaphase of mitosis and disassembled as cells enter S phase. Interacts with DBF4.</text>
</comment>
<feature type="region of interest" description="Disordered" evidence="11">
    <location>
        <begin position="54"/>
        <end position="90"/>
    </location>
</feature>
<feature type="domain" description="ORC6 first cyclin-like" evidence="12">
    <location>
        <begin position="123"/>
        <end position="195"/>
    </location>
</feature>
<dbReference type="InterPro" id="IPR020529">
    <property type="entry name" value="ORC6_met/pln"/>
</dbReference>
<dbReference type="InterPro" id="IPR054113">
    <property type="entry name" value="ORC6_cyclin-like_2nd"/>
</dbReference>
<evidence type="ECO:0000256" key="11">
    <source>
        <dbReference type="SAM" id="MobiDB-lite"/>
    </source>
</evidence>
<evidence type="ECO:0000256" key="4">
    <source>
        <dbReference type="ARBA" id="ARBA00022553"/>
    </source>
</evidence>
<dbReference type="OrthoDB" id="5552484at2759"/>
<gene>
    <name evidence="15" type="primary">ORC6</name>
</gene>
<accession>A0A8N5HUV6</accession>
<dbReference type="CDD" id="cd16075">
    <property type="entry name" value="ORC6_CTD"/>
    <property type="match status" value="1"/>
</dbReference>
<keyword evidence="8" id="KW-0539">Nucleus</keyword>
<evidence type="ECO:0000256" key="9">
    <source>
        <dbReference type="ARBA" id="ARBA00062917"/>
    </source>
</evidence>
<evidence type="ECO:0000313" key="15">
    <source>
        <dbReference type="RefSeq" id="XP_030917167.1"/>
    </source>
</evidence>
<evidence type="ECO:0000256" key="7">
    <source>
        <dbReference type="ARBA" id="ARBA00023125"/>
    </source>
</evidence>
<evidence type="ECO:0000256" key="1">
    <source>
        <dbReference type="ARBA" id="ARBA00004123"/>
    </source>
</evidence>
<evidence type="ECO:0000256" key="3">
    <source>
        <dbReference type="ARBA" id="ARBA00022499"/>
    </source>
</evidence>
<proteinExistence type="inferred from homology"/>
<keyword evidence="5" id="KW-0235">DNA replication</keyword>
<keyword evidence="14" id="KW-1185">Reference proteome</keyword>
<name>A0A8N5HUV6_GEOFO</name>
<evidence type="ECO:0000256" key="8">
    <source>
        <dbReference type="ARBA" id="ARBA00023242"/>
    </source>
</evidence>
<keyword evidence="3" id="KW-1017">Isopeptide bond</keyword>
<evidence type="ECO:0000256" key="2">
    <source>
        <dbReference type="ARBA" id="ARBA00010840"/>
    </source>
</evidence>
<dbReference type="GO" id="GO:0006270">
    <property type="term" value="P:DNA replication initiation"/>
    <property type="evidence" value="ECO:0007669"/>
    <property type="project" value="TreeGrafter"/>
</dbReference>
<reference evidence="15" key="1">
    <citation type="submission" date="2025-08" db="UniProtKB">
        <authorList>
            <consortium name="RefSeq"/>
        </authorList>
    </citation>
    <scope>IDENTIFICATION</scope>
</reference>
<dbReference type="Pfam" id="PF05460">
    <property type="entry name" value="ORC6"/>
    <property type="match status" value="1"/>
</dbReference>
<dbReference type="FunFam" id="1.10.472.10:FF:000054">
    <property type="entry name" value="origin recognition complex subunit 6"/>
    <property type="match status" value="1"/>
</dbReference>
<protein>
    <recommendedName>
        <fullName evidence="10">Origin recognition complex subunit 6</fullName>
    </recommendedName>
</protein>
<keyword evidence="4" id="KW-0597">Phosphoprotein</keyword>
<dbReference type="Gene3D" id="1.10.472.10">
    <property type="entry name" value="Cyclin-like"/>
    <property type="match status" value="1"/>
</dbReference>
<dbReference type="GeneID" id="102041407"/>
<dbReference type="PANTHER" id="PTHR13394:SF0">
    <property type="entry name" value="ORIGIN RECOGNITION COMPLEX SUBUNIT 6"/>
    <property type="match status" value="1"/>
</dbReference>
<evidence type="ECO:0000256" key="5">
    <source>
        <dbReference type="ARBA" id="ARBA00022705"/>
    </source>
</evidence>
<feature type="domain" description="ORC6 second cyclin-like" evidence="13">
    <location>
        <begin position="198"/>
        <end position="284"/>
    </location>
</feature>
<dbReference type="InterPro" id="IPR008721">
    <property type="entry name" value="ORC6_cyclin_first"/>
</dbReference>
<feature type="compositionally biased region" description="Basic and acidic residues" evidence="11">
    <location>
        <begin position="64"/>
        <end position="74"/>
    </location>
</feature>